<dbReference type="GO" id="GO:0048406">
    <property type="term" value="F:nerve growth factor binding"/>
    <property type="evidence" value="ECO:0007669"/>
    <property type="project" value="TreeGrafter"/>
</dbReference>
<dbReference type="GO" id="GO:0005035">
    <property type="term" value="F:death receptor activity"/>
    <property type="evidence" value="ECO:0007669"/>
    <property type="project" value="TreeGrafter"/>
</dbReference>
<evidence type="ECO:0000256" key="1">
    <source>
        <dbReference type="SAM" id="Phobius"/>
    </source>
</evidence>
<dbReference type="EMBL" id="OV696688">
    <property type="protein sequence ID" value="CAH1259289.1"/>
    <property type="molecule type" value="Genomic_DNA"/>
</dbReference>
<dbReference type="GO" id="GO:0005886">
    <property type="term" value="C:plasma membrane"/>
    <property type="evidence" value="ECO:0007669"/>
    <property type="project" value="TreeGrafter"/>
</dbReference>
<feature type="transmembrane region" description="Helical" evidence="1">
    <location>
        <begin position="178"/>
        <end position="201"/>
    </location>
</feature>
<gene>
    <name evidence="2" type="primary">Hypp2235</name>
    <name evidence="2" type="ORF">BLAG_LOCUS16642</name>
</gene>
<dbReference type="GO" id="GO:0007266">
    <property type="term" value="P:Rho protein signal transduction"/>
    <property type="evidence" value="ECO:0007669"/>
    <property type="project" value="TreeGrafter"/>
</dbReference>
<evidence type="ECO:0000313" key="3">
    <source>
        <dbReference type="Proteomes" id="UP000838412"/>
    </source>
</evidence>
<dbReference type="InterPro" id="IPR052302">
    <property type="entry name" value="Neurotrophin_rcpt-DD"/>
</dbReference>
<keyword evidence="1" id="KW-0472">Membrane</keyword>
<proteinExistence type="predicted"/>
<dbReference type="GO" id="GO:0009986">
    <property type="term" value="C:cell surface"/>
    <property type="evidence" value="ECO:0007669"/>
    <property type="project" value="TreeGrafter"/>
</dbReference>
<dbReference type="Proteomes" id="UP000838412">
    <property type="component" value="Chromosome 3"/>
</dbReference>
<dbReference type="AlphaFoldDB" id="A0A8J9ZQY3"/>
<accession>A0A8J9ZQY3</accession>
<dbReference type="GO" id="GO:0015026">
    <property type="term" value="F:coreceptor activity"/>
    <property type="evidence" value="ECO:0007669"/>
    <property type="project" value="TreeGrafter"/>
</dbReference>
<name>A0A8J9ZQY3_BRALA</name>
<dbReference type="PANTHER" id="PTHR46605:SF2">
    <property type="entry name" value="TNFR-CYS DOMAIN-CONTAINING PROTEIN"/>
    <property type="match status" value="1"/>
</dbReference>
<sequence>MKYSLPLVLISVNTDADKHAENITSLCERAWKGTSAVETPLGGNTTLRIVPMGVDKSCEPQIIAVIFSNVISSGNGSTFHRRSVGVFGHEERKNVTCFVNALGMTYQHVFLTPVSNFPEDTVCAENIQTVRTVSSTPDGTVYTREEMTHTTKAPTTTNVMLNQTNPFVNEDRKERSPLVAIVTMLAVVAVVLVALSVTYVIRRKYCYPPGNQARRAAGGSQGAPIAAPFLDHHWIMSGPGLNALAFNLSHLAGARGTALGGTTQSTSSSADQQEYNEIPDDYYDQQSNATSMASQTGNDYSQIPDEHFNYYNTRPGAQHPYWQIPDEHFNYYNTRPGAQHHYWEIPDGYYNPRPLSYPLDYSVTFHAAGAKVSIPSSTRLGGWVANTHPTIQPLKSGETHRITSYLRMDVILTSDRTECL</sequence>
<keyword evidence="3" id="KW-1185">Reference proteome</keyword>
<organism evidence="2 3">
    <name type="scientific">Branchiostoma lanceolatum</name>
    <name type="common">Common lancelet</name>
    <name type="synonym">Amphioxus lanceolatum</name>
    <dbReference type="NCBI Taxonomy" id="7740"/>
    <lineage>
        <taxon>Eukaryota</taxon>
        <taxon>Metazoa</taxon>
        <taxon>Chordata</taxon>
        <taxon>Cephalochordata</taxon>
        <taxon>Leptocardii</taxon>
        <taxon>Amphioxiformes</taxon>
        <taxon>Branchiostomatidae</taxon>
        <taxon>Branchiostoma</taxon>
    </lineage>
</organism>
<keyword evidence="1" id="KW-1133">Transmembrane helix</keyword>
<dbReference type="PANTHER" id="PTHR46605">
    <property type="entry name" value="TUMOR NECROSIS FACTOR RECEPTOR"/>
    <property type="match status" value="1"/>
</dbReference>
<reference evidence="2" key="1">
    <citation type="submission" date="2022-01" db="EMBL/GenBank/DDBJ databases">
        <authorList>
            <person name="Braso-Vives M."/>
        </authorList>
    </citation>
    <scope>NUCLEOTIDE SEQUENCE</scope>
</reference>
<protein>
    <submittedName>
        <fullName evidence="2">Hypp2235 protein</fullName>
    </submittedName>
</protein>
<keyword evidence="1" id="KW-0812">Transmembrane</keyword>
<evidence type="ECO:0000313" key="2">
    <source>
        <dbReference type="EMBL" id="CAH1259289.1"/>
    </source>
</evidence>